<dbReference type="RefSeq" id="WP_334315785.1">
    <property type="nucleotide sequence ID" value="NZ_CP065938.1"/>
</dbReference>
<evidence type="ECO:0000256" key="5">
    <source>
        <dbReference type="ARBA" id="ARBA00022519"/>
    </source>
</evidence>
<feature type="transmembrane region" description="Helical" evidence="10">
    <location>
        <begin position="92"/>
        <end position="108"/>
    </location>
</feature>
<dbReference type="Gene3D" id="1.10.3730.20">
    <property type="match status" value="1"/>
</dbReference>
<proteinExistence type="inferred from homology"/>
<keyword evidence="7 10" id="KW-1133">Transmembrane helix</keyword>
<evidence type="ECO:0000256" key="10">
    <source>
        <dbReference type="SAM" id="Phobius"/>
    </source>
</evidence>
<keyword evidence="12" id="KW-1185">Reference proteome</keyword>
<accession>A0ABY5Y1W4</accession>
<evidence type="ECO:0000256" key="9">
    <source>
        <dbReference type="RuleBase" id="RU003942"/>
    </source>
</evidence>
<keyword evidence="6 9" id="KW-0812">Transmembrane</keyword>
<dbReference type="PANTHER" id="PTHR30561">
    <property type="entry name" value="SMR FAMILY PROTON-DEPENDENT DRUG EFFLUX TRANSPORTER SUGE"/>
    <property type="match status" value="1"/>
</dbReference>
<reference evidence="11" key="1">
    <citation type="submission" date="2020-12" db="EMBL/GenBank/DDBJ databases">
        <title>Taurinivorans muris gen. nov., sp. nov., fundamental and realized metabolic niche of a ubiquitous sulfidogenic bacterium in the murine intestine.</title>
        <authorList>
            <person name="Ye H."/>
            <person name="Hanson B.T."/>
            <person name="Loy A."/>
        </authorList>
    </citation>
    <scope>NUCLEOTIDE SEQUENCE</scope>
    <source>
        <strain evidence="11">LT0009</strain>
    </source>
</reference>
<organism evidence="11 12">
    <name type="scientific">Taurinivorans muris</name>
    <dbReference type="NCBI Taxonomy" id="2787751"/>
    <lineage>
        <taxon>Bacteria</taxon>
        <taxon>Pseudomonadati</taxon>
        <taxon>Thermodesulfobacteriota</taxon>
        <taxon>Desulfovibrionia</taxon>
        <taxon>Desulfovibrionales</taxon>
        <taxon>Desulfovibrionaceae</taxon>
        <taxon>Taurinivorans</taxon>
    </lineage>
</organism>
<dbReference type="PANTHER" id="PTHR30561:SF6">
    <property type="entry name" value="SPERMIDINE EXPORT PROTEIN MDTI"/>
    <property type="match status" value="1"/>
</dbReference>
<evidence type="ECO:0000313" key="12">
    <source>
        <dbReference type="Proteomes" id="UP001058120"/>
    </source>
</evidence>
<name>A0ABY5Y1W4_9BACT</name>
<evidence type="ECO:0000256" key="3">
    <source>
        <dbReference type="ARBA" id="ARBA00021114"/>
    </source>
</evidence>
<evidence type="ECO:0000256" key="4">
    <source>
        <dbReference type="ARBA" id="ARBA00022475"/>
    </source>
</evidence>
<dbReference type="InterPro" id="IPR000390">
    <property type="entry name" value="Small_drug/metabolite_transptr"/>
</dbReference>
<evidence type="ECO:0000256" key="6">
    <source>
        <dbReference type="ARBA" id="ARBA00022692"/>
    </source>
</evidence>
<dbReference type="NCBIfam" id="NF007934">
    <property type="entry name" value="PRK10650.1"/>
    <property type="match status" value="1"/>
</dbReference>
<feature type="transmembrane region" description="Helical" evidence="10">
    <location>
        <begin position="38"/>
        <end position="57"/>
    </location>
</feature>
<comment type="subunit">
    <text evidence="2">Forms a complex with MdtJ.</text>
</comment>
<evidence type="ECO:0000256" key="8">
    <source>
        <dbReference type="ARBA" id="ARBA00023136"/>
    </source>
</evidence>
<dbReference type="Pfam" id="PF00893">
    <property type="entry name" value="Multi_Drug_Res"/>
    <property type="match status" value="1"/>
</dbReference>
<evidence type="ECO:0000256" key="7">
    <source>
        <dbReference type="ARBA" id="ARBA00022989"/>
    </source>
</evidence>
<sequence length="109" mass="11625">MFANIFSFSVLLVLCAALLDIIANILLAKSNGFKRKTLGVTALFCVAVAFGFLSIAVKDLDLAVAYALWGCFGILGTSLSGWVLLGQRMHKSAFLGIALLMCGIVLLRL</sequence>
<keyword evidence="8 10" id="KW-0472">Membrane</keyword>
<evidence type="ECO:0000256" key="2">
    <source>
        <dbReference type="ARBA" id="ARBA00011359"/>
    </source>
</evidence>
<protein>
    <recommendedName>
        <fullName evidence="3">Spermidine export protein MdtI</fullName>
    </recommendedName>
</protein>
<gene>
    <name evidence="11" type="primary">mdtI</name>
    <name evidence="11" type="ORF">JBF11_02375</name>
</gene>
<keyword evidence="5" id="KW-0997">Cell inner membrane</keyword>
<dbReference type="InterPro" id="IPR037185">
    <property type="entry name" value="EmrE-like"/>
</dbReference>
<comment type="similarity">
    <text evidence="9">Belongs to the drug/metabolite transporter (DMT) superfamily. Small multidrug resistance (SMR) (TC 2.A.7.1) family.</text>
</comment>
<feature type="transmembrane region" description="Helical" evidence="10">
    <location>
        <begin position="63"/>
        <end position="85"/>
    </location>
</feature>
<evidence type="ECO:0000313" key="11">
    <source>
        <dbReference type="EMBL" id="UWX06184.1"/>
    </source>
</evidence>
<feature type="transmembrane region" description="Helical" evidence="10">
    <location>
        <begin position="6"/>
        <end position="26"/>
    </location>
</feature>
<comment type="subcellular location">
    <subcellularLocation>
        <location evidence="1">Cell inner membrane</location>
        <topology evidence="1">Multi-pass membrane protein</topology>
    </subcellularLocation>
    <subcellularLocation>
        <location evidence="9">Cell membrane</location>
        <topology evidence="9">Multi-pass membrane protein</topology>
    </subcellularLocation>
</comment>
<dbReference type="EMBL" id="CP065938">
    <property type="protein sequence ID" value="UWX06184.1"/>
    <property type="molecule type" value="Genomic_DNA"/>
</dbReference>
<dbReference type="InterPro" id="IPR045324">
    <property type="entry name" value="Small_multidrug_res"/>
</dbReference>
<evidence type="ECO:0000256" key="1">
    <source>
        <dbReference type="ARBA" id="ARBA00004429"/>
    </source>
</evidence>
<dbReference type="Proteomes" id="UP001058120">
    <property type="component" value="Chromosome"/>
</dbReference>
<dbReference type="SUPFAM" id="SSF103481">
    <property type="entry name" value="Multidrug resistance efflux transporter EmrE"/>
    <property type="match status" value="1"/>
</dbReference>
<keyword evidence="4" id="KW-1003">Cell membrane</keyword>